<dbReference type="PANTHER" id="PTHR24027">
    <property type="entry name" value="CADHERIN-23"/>
    <property type="match status" value="1"/>
</dbReference>
<dbReference type="InterPro" id="IPR015919">
    <property type="entry name" value="Cadherin-like_sf"/>
</dbReference>
<protein>
    <recommendedName>
        <fullName evidence="20">Cadherin-1</fullName>
    </recommendedName>
</protein>
<keyword evidence="11" id="KW-0677">Repeat</keyword>
<keyword evidence="14 22" id="KW-0130">Cell adhesion</keyword>
<organism evidence="28 29">
    <name type="scientific">Erpetoichthys calabaricus</name>
    <name type="common">Rope fish</name>
    <name type="synonym">Calamoichthys calabaricus</name>
    <dbReference type="NCBI Taxonomy" id="27687"/>
    <lineage>
        <taxon>Eukaryota</taxon>
        <taxon>Metazoa</taxon>
        <taxon>Chordata</taxon>
        <taxon>Craniata</taxon>
        <taxon>Vertebrata</taxon>
        <taxon>Euteleostomi</taxon>
        <taxon>Actinopterygii</taxon>
        <taxon>Polypteriformes</taxon>
        <taxon>Polypteridae</taxon>
        <taxon>Erpetoichthys</taxon>
    </lineage>
</organism>
<feature type="signal peptide" evidence="26">
    <location>
        <begin position="1"/>
        <end position="22"/>
    </location>
</feature>
<dbReference type="InterPro" id="IPR039808">
    <property type="entry name" value="Cadherin"/>
</dbReference>
<proteinExistence type="predicted"/>
<keyword evidence="29" id="KW-1185">Reference proteome</keyword>
<evidence type="ECO:0000256" key="6">
    <source>
        <dbReference type="ARBA" id="ARBA00022475"/>
    </source>
</evidence>
<feature type="transmembrane region" description="Helical" evidence="25">
    <location>
        <begin position="699"/>
        <end position="725"/>
    </location>
</feature>
<dbReference type="FunFam" id="2.60.40.60:FF:000022">
    <property type="entry name" value="Cadherin 2"/>
    <property type="match status" value="1"/>
</dbReference>
<dbReference type="InterPro" id="IPR027397">
    <property type="entry name" value="Catenin-bd_sf"/>
</dbReference>
<evidence type="ECO:0000256" key="22">
    <source>
        <dbReference type="RuleBase" id="RU003318"/>
    </source>
</evidence>
<keyword evidence="15" id="KW-0965">Cell junction</keyword>
<evidence type="ECO:0000256" key="12">
    <source>
        <dbReference type="ARBA" id="ARBA00022753"/>
    </source>
</evidence>
<evidence type="ECO:0000256" key="16">
    <source>
        <dbReference type="ARBA" id="ARBA00022989"/>
    </source>
</evidence>
<dbReference type="GO" id="GO:0008013">
    <property type="term" value="F:beta-catenin binding"/>
    <property type="evidence" value="ECO:0007669"/>
    <property type="project" value="TreeGrafter"/>
</dbReference>
<dbReference type="GO" id="GO:0005912">
    <property type="term" value="C:adherens junction"/>
    <property type="evidence" value="ECO:0007669"/>
    <property type="project" value="UniProtKB-SubCell"/>
</dbReference>
<dbReference type="Pfam" id="PF08758">
    <property type="entry name" value="Cadherin_pro"/>
    <property type="match status" value="1"/>
</dbReference>
<dbReference type="RefSeq" id="XP_051787989.1">
    <property type="nucleotide sequence ID" value="XM_051932029.1"/>
</dbReference>
<feature type="compositionally biased region" description="Low complexity" evidence="24">
    <location>
        <begin position="834"/>
        <end position="850"/>
    </location>
</feature>
<feature type="domain" description="Cadherin" evidence="27">
    <location>
        <begin position="372"/>
        <end position="483"/>
    </location>
</feature>
<dbReference type="Ensembl" id="ENSECRT00000017564.1">
    <property type="protein sequence ID" value="ENSECRP00000017235.1"/>
    <property type="gene ID" value="ENSECRG00000011334.1"/>
</dbReference>
<dbReference type="Gene3D" id="2.60.40.60">
    <property type="entry name" value="Cadherins"/>
    <property type="match status" value="6"/>
</dbReference>
<reference evidence="28" key="2">
    <citation type="submission" date="2025-05" db="UniProtKB">
        <authorList>
            <consortium name="Ensembl"/>
        </authorList>
    </citation>
    <scope>IDENTIFICATION</scope>
</reference>
<keyword evidence="16 25" id="KW-1133">Transmembrane helix</keyword>
<feature type="domain" description="Cadherin" evidence="27">
    <location>
        <begin position="484"/>
        <end position="591"/>
    </location>
</feature>
<keyword evidence="6" id="KW-1003">Cell membrane</keyword>
<dbReference type="GO" id="GO:0007398">
    <property type="term" value="P:ectoderm development"/>
    <property type="evidence" value="ECO:0007669"/>
    <property type="project" value="UniProtKB-ARBA"/>
</dbReference>
<dbReference type="Gene3D" id="4.10.900.10">
    <property type="entry name" value="TCF3-CBD (Catenin binding domain)"/>
    <property type="match status" value="1"/>
</dbReference>
<evidence type="ECO:0000256" key="5">
    <source>
        <dbReference type="ARBA" id="ARBA00004601"/>
    </source>
</evidence>
<keyword evidence="9" id="KW-0479">Metal-binding</keyword>
<keyword evidence="7" id="KW-0963">Cytoplasm</keyword>
<keyword evidence="19" id="KW-0325">Glycoprotein</keyword>
<feature type="chain" id="PRO_5044680594" description="Cadherin-1" evidence="26">
    <location>
        <begin position="23"/>
        <end position="875"/>
    </location>
</feature>
<feature type="region of interest" description="Disordered" evidence="24">
    <location>
        <begin position="834"/>
        <end position="853"/>
    </location>
</feature>
<evidence type="ECO:0000256" key="4">
    <source>
        <dbReference type="ARBA" id="ARBA00004536"/>
    </source>
</evidence>
<evidence type="ECO:0000256" key="13">
    <source>
        <dbReference type="ARBA" id="ARBA00022837"/>
    </source>
</evidence>
<dbReference type="RefSeq" id="XP_051788001.1">
    <property type="nucleotide sequence ID" value="XM_051932041.1"/>
</dbReference>
<dbReference type="GO" id="GO:0034332">
    <property type="term" value="P:adherens junction organization"/>
    <property type="evidence" value="ECO:0007669"/>
    <property type="project" value="UniProtKB-ARBA"/>
</dbReference>
<dbReference type="AlphaFoldDB" id="A0A8C4SIA0"/>
<feature type="domain" description="Cadherin" evidence="27">
    <location>
        <begin position="152"/>
        <end position="259"/>
    </location>
</feature>
<dbReference type="CDD" id="cd11304">
    <property type="entry name" value="Cadherin_repeat"/>
    <property type="match status" value="3"/>
</dbReference>
<evidence type="ECO:0000256" key="7">
    <source>
        <dbReference type="ARBA" id="ARBA00022490"/>
    </source>
</evidence>
<dbReference type="GO" id="GO:0042074">
    <property type="term" value="P:cell migration involved in gastrulation"/>
    <property type="evidence" value="ECO:0007669"/>
    <property type="project" value="UniProtKB-ARBA"/>
</dbReference>
<evidence type="ECO:0000256" key="15">
    <source>
        <dbReference type="ARBA" id="ARBA00022949"/>
    </source>
</evidence>
<dbReference type="GO" id="GO:0060027">
    <property type="term" value="P:convergent extension involved in gastrulation"/>
    <property type="evidence" value="ECO:0007669"/>
    <property type="project" value="UniProtKB-ARBA"/>
</dbReference>
<dbReference type="Pfam" id="PF01049">
    <property type="entry name" value="CADH_Y-type_LIR"/>
    <property type="match status" value="1"/>
</dbReference>
<evidence type="ECO:0000256" key="3">
    <source>
        <dbReference type="ARBA" id="ARBA00004496"/>
    </source>
</evidence>
<evidence type="ECO:0000256" key="25">
    <source>
        <dbReference type="SAM" id="Phobius"/>
    </source>
</evidence>
<dbReference type="SMART" id="SM00112">
    <property type="entry name" value="CA"/>
    <property type="match status" value="4"/>
</dbReference>
<evidence type="ECO:0000256" key="26">
    <source>
        <dbReference type="SAM" id="SignalP"/>
    </source>
</evidence>
<evidence type="ECO:0000256" key="17">
    <source>
        <dbReference type="ARBA" id="ARBA00023034"/>
    </source>
</evidence>
<dbReference type="RefSeq" id="XP_051788002.1">
    <property type="nucleotide sequence ID" value="XM_051932042.1"/>
</dbReference>
<dbReference type="GO" id="GO:0000902">
    <property type="term" value="P:cell morphogenesis"/>
    <property type="evidence" value="ECO:0007669"/>
    <property type="project" value="TreeGrafter"/>
</dbReference>
<dbReference type="RefSeq" id="XP_051787992.1">
    <property type="nucleotide sequence ID" value="XM_051932032.1"/>
</dbReference>
<name>A0A8C4SIA0_ERPCA</name>
<dbReference type="FunFam" id="2.60.40.60:FF:000095">
    <property type="entry name" value="Cadherin 13"/>
    <property type="match status" value="1"/>
</dbReference>
<keyword evidence="18 25" id="KW-0472">Membrane</keyword>
<dbReference type="PROSITE" id="PS50268">
    <property type="entry name" value="CADHERIN_2"/>
    <property type="match status" value="5"/>
</dbReference>
<dbReference type="GeneID" id="114657817"/>
<keyword evidence="13 21" id="KW-0106">Calcium</keyword>
<feature type="domain" description="Cadherin" evidence="27">
    <location>
        <begin position="609"/>
        <end position="694"/>
    </location>
</feature>
<dbReference type="GeneTree" id="ENSGT00940000157175"/>
<dbReference type="GO" id="GO:0044331">
    <property type="term" value="P:cell-cell adhesion mediated by cadherin"/>
    <property type="evidence" value="ECO:0007669"/>
    <property type="project" value="TreeGrafter"/>
</dbReference>
<comment type="subcellular location">
    <subcellularLocation>
        <location evidence="4">Cell junction</location>
        <location evidence="4">Adherens junction</location>
    </subcellularLocation>
    <subcellularLocation>
        <location evidence="2 22">Cell membrane</location>
        <topology evidence="2 22">Single-pass type I membrane protein</topology>
    </subcellularLocation>
    <subcellularLocation>
        <location evidence="3">Cytoplasm</location>
    </subcellularLocation>
    <subcellularLocation>
        <location evidence="1">Endosome</location>
    </subcellularLocation>
    <subcellularLocation>
        <location evidence="5">Golgi apparatus</location>
        <location evidence="5">trans-Golgi network</location>
    </subcellularLocation>
</comment>
<dbReference type="PRINTS" id="PR00205">
    <property type="entry name" value="CADHERIN"/>
</dbReference>
<dbReference type="GO" id="GO:0030010">
    <property type="term" value="P:establishment of cell polarity"/>
    <property type="evidence" value="ECO:0007669"/>
    <property type="project" value="UniProtKB-ARBA"/>
</dbReference>
<dbReference type="InterPro" id="IPR000233">
    <property type="entry name" value="Cadherin_Y-type_LIR"/>
</dbReference>
<dbReference type="GO" id="GO:0045296">
    <property type="term" value="F:cadherin binding"/>
    <property type="evidence" value="ECO:0007669"/>
    <property type="project" value="TreeGrafter"/>
</dbReference>
<dbReference type="GO" id="GO:0005768">
    <property type="term" value="C:endosome"/>
    <property type="evidence" value="ECO:0007669"/>
    <property type="project" value="UniProtKB-SubCell"/>
</dbReference>
<dbReference type="RefSeq" id="XP_051787988.1">
    <property type="nucleotide sequence ID" value="XM_051932028.1"/>
</dbReference>
<dbReference type="GO" id="GO:0016339">
    <property type="term" value="P:calcium-dependent cell-cell adhesion via plasma membrane cell adhesion molecules"/>
    <property type="evidence" value="ECO:0007669"/>
    <property type="project" value="TreeGrafter"/>
</dbReference>
<dbReference type="FunFam" id="4.10.900.10:FF:000001">
    <property type="entry name" value="Cadherin 2"/>
    <property type="match status" value="1"/>
</dbReference>
<dbReference type="FunFam" id="2.60.40.60:FF:000019">
    <property type="entry name" value="Cadherin 2"/>
    <property type="match status" value="1"/>
</dbReference>
<dbReference type="PROSITE" id="PS00232">
    <property type="entry name" value="CADHERIN_1"/>
    <property type="match status" value="2"/>
</dbReference>
<dbReference type="Ensembl" id="ENSECRT00000017502.1">
    <property type="protein sequence ID" value="ENSECRP00000017174.1"/>
    <property type="gene ID" value="ENSECRG00000011334.1"/>
</dbReference>
<keyword evidence="12" id="KW-0967">Endosome</keyword>
<evidence type="ECO:0000313" key="28">
    <source>
        <dbReference type="Ensembl" id="ENSECRP00000017174.1"/>
    </source>
</evidence>
<feature type="domain" description="Cadherin" evidence="27">
    <location>
        <begin position="260"/>
        <end position="371"/>
    </location>
</feature>
<dbReference type="SUPFAM" id="SSF49313">
    <property type="entry name" value="Cadherin-like"/>
    <property type="match status" value="6"/>
</dbReference>
<keyword evidence="10 26" id="KW-0732">Signal</keyword>
<evidence type="ECO:0000256" key="9">
    <source>
        <dbReference type="ARBA" id="ARBA00022723"/>
    </source>
</evidence>
<dbReference type="InterPro" id="IPR014868">
    <property type="entry name" value="Cadherin_pro_dom"/>
</dbReference>
<feature type="region of interest" description="Disordered" evidence="24">
    <location>
        <begin position="774"/>
        <end position="796"/>
    </location>
</feature>
<evidence type="ECO:0000313" key="29">
    <source>
        <dbReference type="Proteomes" id="UP000694620"/>
    </source>
</evidence>
<evidence type="ECO:0000256" key="10">
    <source>
        <dbReference type="ARBA" id="ARBA00022729"/>
    </source>
</evidence>
<dbReference type="GO" id="GO:0001841">
    <property type="term" value="P:neural tube formation"/>
    <property type="evidence" value="ECO:0007669"/>
    <property type="project" value="UniProtKB-ARBA"/>
</dbReference>
<evidence type="ECO:0000256" key="19">
    <source>
        <dbReference type="ARBA" id="ARBA00023180"/>
    </source>
</evidence>
<sequence>MGWLLPLAAITVFLQIWTGGFCQKTIPCQPGFSSDNFVFTVHRNRLHRGKILGRVGFDICTDQKRFPFISDDNRFKVETDGTVKVKRDVKLHHGHISFFIHGWDSLNKKITSRITVEYQRPHHTGHEQNDQSESQNIVMFPHSSGLKRHKREWVIPPINIPENQRGTFPKQVVQIKSSKSKESIIHYSITGPGADLPPTGLFKMDKDSGWLLVTEPLDREKQSEYLLTVHAVSISGNIAEDPMEITVIVLDQNDNKPAFISNTFVGNVSEGSQPGTSVMTITAIDKDDPTTDNGIFKFSILSQTPLVPYPQMFTINQDTGTISVIAAGLDREKVSEYTLILQVADMNGEGLSNTATASITVLDQNDNAPQFNPTNYNRSVPENAVDFEVVRLMVTDNDEPHTPAWNAKYRIVKGNDGGNFGITTDPDSNDGIVKTIKGLDFEAKRQYILLITVENEVPFSTPSPTSTATLTVTVEDVNEAPIFSPPTLSVPVKEDVPLNTFITTYQAKDPDIEMKQTVSYRIGNDPAGWLNVDKDSGMITVKQEMDRESSFVKNDKYTALIYAYDNANPPATGTGTLVLVLEDVNDNGPVVDVVGDVRFCNQKPPPQEFSVVDPDSVGNAGPFRAELLREARRNWTVSMNDAENKIILSMTTQLPPGEYDVVIRAYDNGNKNQDTTLKVTVCDCTGAEFHCPRPDEAGIGLPAVLAILGAILALLILLLLLLMLLRRKRKVKKDPLLPEDDIRDNVFYYDEEGGGEEDQEYDLSQLHRGLDARPGVYRDDVEPSMMPAPKYRPRPANPEDIGNFIEDNLKTADNDPTAPPYDSLLVFDYEGAGSEAGSLSSLHSDSSGGDQDYDCLNQWGPRFKKLADMYGGEDD</sequence>
<evidence type="ECO:0000256" key="14">
    <source>
        <dbReference type="ARBA" id="ARBA00022889"/>
    </source>
</evidence>
<reference evidence="28" key="1">
    <citation type="submission" date="2021-06" db="EMBL/GenBank/DDBJ databases">
        <authorList>
            <consortium name="Wellcome Sanger Institute Data Sharing"/>
        </authorList>
    </citation>
    <scope>NUCLEOTIDE SEQUENCE [LARGE SCALE GENOMIC DNA]</scope>
</reference>
<keyword evidence="8 22" id="KW-0812">Transmembrane</keyword>
<dbReference type="GO" id="GO:0001764">
    <property type="term" value="P:neuron migration"/>
    <property type="evidence" value="ECO:0007669"/>
    <property type="project" value="UniProtKB-ARBA"/>
</dbReference>
<dbReference type="GO" id="GO:0005794">
    <property type="term" value="C:Golgi apparatus"/>
    <property type="evidence" value="ECO:0007669"/>
    <property type="project" value="UniProtKB-SubCell"/>
</dbReference>
<gene>
    <name evidence="28" type="primary">cdh31</name>
</gene>
<evidence type="ECO:0000256" key="1">
    <source>
        <dbReference type="ARBA" id="ARBA00004177"/>
    </source>
</evidence>
<evidence type="ECO:0000256" key="21">
    <source>
        <dbReference type="PROSITE-ProRule" id="PRU00043"/>
    </source>
</evidence>
<dbReference type="GO" id="GO:0005509">
    <property type="term" value="F:calcium ion binding"/>
    <property type="evidence" value="ECO:0007669"/>
    <property type="project" value="UniProtKB-UniRule"/>
</dbReference>
<dbReference type="Pfam" id="PF00028">
    <property type="entry name" value="Cadherin"/>
    <property type="match status" value="4"/>
</dbReference>
<dbReference type="GO" id="GO:0007043">
    <property type="term" value="P:cell-cell junction assembly"/>
    <property type="evidence" value="ECO:0007669"/>
    <property type="project" value="TreeGrafter"/>
</dbReference>
<evidence type="ECO:0000256" key="23">
    <source>
        <dbReference type="RuleBase" id="RU004357"/>
    </source>
</evidence>
<keyword evidence="17" id="KW-0333">Golgi apparatus</keyword>
<evidence type="ECO:0000256" key="24">
    <source>
        <dbReference type="SAM" id="MobiDB-lite"/>
    </source>
</evidence>
<evidence type="ECO:0000256" key="18">
    <source>
        <dbReference type="ARBA" id="ARBA00023136"/>
    </source>
</evidence>
<dbReference type="PANTHER" id="PTHR24027:SF319">
    <property type="entry name" value="CADHERIN-1"/>
    <property type="match status" value="1"/>
</dbReference>
<evidence type="ECO:0000256" key="8">
    <source>
        <dbReference type="ARBA" id="ARBA00022692"/>
    </source>
</evidence>
<dbReference type="InterPro" id="IPR020894">
    <property type="entry name" value="Cadherin_CS"/>
</dbReference>
<evidence type="ECO:0000256" key="11">
    <source>
        <dbReference type="ARBA" id="ARBA00022737"/>
    </source>
</evidence>
<comment type="function">
    <text evidence="23">Cadherins are calcium-dependent cell adhesion proteins.</text>
</comment>
<accession>A0A8C4SIA0</accession>
<dbReference type="FunFam" id="2.60.40.60:FF:000191">
    <property type="entry name" value="Cadherin 1"/>
    <property type="match status" value="1"/>
</dbReference>
<dbReference type="GO" id="GO:0016342">
    <property type="term" value="C:catenin complex"/>
    <property type="evidence" value="ECO:0007669"/>
    <property type="project" value="TreeGrafter"/>
</dbReference>
<evidence type="ECO:0000259" key="27">
    <source>
        <dbReference type="PROSITE" id="PS50268"/>
    </source>
</evidence>
<dbReference type="InterPro" id="IPR002126">
    <property type="entry name" value="Cadherin-like_dom"/>
</dbReference>
<dbReference type="Proteomes" id="UP000694620">
    <property type="component" value="Chromosome 9"/>
</dbReference>
<evidence type="ECO:0000256" key="2">
    <source>
        <dbReference type="ARBA" id="ARBA00004251"/>
    </source>
</evidence>
<dbReference type="FunFam" id="2.60.40.60:FF:000011">
    <property type="entry name" value="Cadherin 1"/>
    <property type="match status" value="1"/>
</dbReference>
<evidence type="ECO:0000256" key="20">
    <source>
        <dbReference type="ARBA" id="ARBA00023893"/>
    </source>
</evidence>
<dbReference type="SMART" id="SM01055">
    <property type="entry name" value="Cadherin_pro"/>
    <property type="match status" value="1"/>
</dbReference>
<dbReference type="GO" id="GO:0007156">
    <property type="term" value="P:homophilic cell adhesion via plasma membrane adhesion molecules"/>
    <property type="evidence" value="ECO:0007669"/>
    <property type="project" value="InterPro"/>
</dbReference>